<keyword evidence="8 10" id="KW-0482">Metalloprotease</keyword>
<accession>A0A6N7PZS9</accession>
<dbReference type="Proteomes" id="UP000440224">
    <property type="component" value="Unassembled WGS sequence"/>
</dbReference>
<dbReference type="CDD" id="cd07325">
    <property type="entry name" value="M48_Ste24p_like"/>
    <property type="match status" value="1"/>
</dbReference>
<gene>
    <name evidence="12" type="ORF">GF068_37640</name>
</gene>
<evidence type="ECO:0000256" key="3">
    <source>
        <dbReference type="ARBA" id="ARBA00022692"/>
    </source>
</evidence>
<keyword evidence="5 10" id="KW-0378">Hydrolase</keyword>
<dbReference type="RefSeq" id="WP_153824388.1">
    <property type="nucleotide sequence ID" value="NZ_WJIE01000019.1"/>
</dbReference>
<keyword evidence="1" id="KW-1003">Cell membrane</keyword>
<comment type="similarity">
    <text evidence="10">Belongs to the peptidase M48 family.</text>
</comment>
<evidence type="ECO:0000256" key="4">
    <source>
        <dbReference type="ARBA" id="ARBA00022723"/>
    </source>
</evidence>
<reference evidence="12 13" key="1">
    <citation type="submission" date="2019-10" db="EMBL/GenBank/DDBJ databases">
        <title>A soil myxobacterium in the family Polyangiaceae.</title>
        <authorList>
            <person name="Li Y."/>
            <person name="Wang J."/>
        </authorList>
    </citation>
    <scope>NUCLEOTIDE SEQUENCE [LARGE SCALE GENOMIC DNA]</scope>
    <source>
        <strain evidence="12 13">DSM 14734</strain>
    </source>
</reference>
<evidence type="ECO:0000256" key="10">
    <source>
        <dbReference type="RuleBase" id="RU003983"/>
    </source>
</evidence>
<keyword evidence="4" id="KW-0479">Metal-binding</keyword>
<dbReference type="AlphaFoldDB" id="A0A6N7PZS9"/>
<evidence type="ECO:0000313" key="12">
    <source>
        <dbReference type="EMBL" id="MRG97608.1"/>
    </source>
</evidence>
<sequence>MAQVGTLDFKGFIEDRKEKRAGGVDGGGHAYAYVSDRNTRAAFDKMKPVELAVAASVRFFKAVGKSDLLGHAVKVGPNQFPRVHGIAAECAQTLGITTPTVYIVNDPRMNAATYGTNDDSFIMVHSALVDHFSDEDLRNVIGHECGHIHNSHVVYLTAMHYLKVMASRWLGPLVEPAMIALSSWSRRAEVTCDRAGLLCCKSLDVATRTFAKLALGSTKLYAELNMDAFLAQYEEGKDGVGRYRELMASHPYLPKRVMALRTFAESELYKKHVGQEGPGLTMEEVDEKVHEIIKVVG</sequence>
<dbReference type="GO" id="GO:0004222">
    <property type="term" value="F:metalloendopeptidase activity"/>
    <property type="evidence" value="ECO:0007669"/>
    <property type="project" value="InterPro"/>
</dbReference>
<evidence type="ECO:0000256" key="7">
    <source>
        <dbReference type="ARBA" id="ARBA00022989"/>
    </source>
</evidence>
<keyword evidence="2 10" id="KW-0645">Protease</keyword>
<dbReference type="OrthoDB" id="9810445at2"/>
<dbReference type="GO" id="GO:0046872">
    <property type="term" value="F:metal ion binding"/>
    <property type="evidence" value="ECO:0007669"/>
    <property type="project" value="UniProtKB-KW"/>
</dbReference>
<dbReference type="EMBL" id="WJIE01000019">
    <property type="protein sequence ID" value="MRG97608.1"/>
    <property type="molecule type" value="Genomic_DNA"/>
</dbReference>
<keyword evidence="3" id="KW-0812">Transmembrane</keyword>
<keyword evidence="13" id="KW-1185">Reference proteome</keyword>
<proteinExistence type="inferred from homology"/>
<evidence type="ECO:0000256" key="5">
    <source>
        <dbReference type="ARBA" id="ARBA00022801"/>
    </source>
</evidence>
<dbReference type="PANTHER" id="PTHR43221">
    <property type="entry name" value="PROTEASE HTPX"/>
    <property type="match status" value="1"/>
</dbReference>
<keyword evidence="6 10" id="KW-0862">Zinc</keyword>
<dbReference type="GO" id="GO:0006508">
    <property type="term" value="P:proteolysis"/>
    <property type="evidence" value="ECO:0007669"/>
    <property type="project" value="UniProtKB-KW"/>
</dbReference>
<evidence type="ECO:0000256" key="1">
    <source>
        <dbReference type="ARBA" id="ARBA00022475"/>
    </source>
</evidence>
<organism evidence="12 13">
    <name type="scientific">Polyangium spumosum</name>
    <dbReference type="NCBI Taxonomy" id="889282"/>
    <lineage>
        <taxon>Bacteria</taxon>
        <taxon>Pseudomonadati</taxon>
        <taxon>Myxococcota</taxon>
        <taxon>Polyangia</taxon>
        <taxon>Polyangiales</taxon>
        <taxon>Polyangiaceae</taxon>
        <taxon>Polyangium</taxon>
    </lineage>
</organism>
<feature type="domain" description="Peptidase M48" evidence="11">
    <location>
        <begin position="78"/>
        <end position="262"/>
    </location>
</feature>
<evidence type="ECO:0000256" key="9">
    <source>
        <dbReference type="ARBA" id="ARBA00023136"/>
    </source>
</evidence>
<dbReference type="Gene3D" id="3.30.2010.10">
    <property type="entry name" value="Metalloproteases ('zincins'), catalytic domain"/>
    <property type="match status" value="1"/>
</dbReference>
<evidence type="ECO:0000259" key="11">
    <source>
        <dbReference type="Pfam" id="PF01435"/>
    </source>
</evidence>
<evidence type="ECO:0000313" key="13">
    <source>
        <dbReference type="Proteomes" id="UP000440224"/>
    </source>
</evidence>
<evidence type="ECO:0000256" key="6">
    <source>
        <dbReference type="ARBA" id="ARBA00022833"/>
    </source>
</evidence>
<evidence type="ECO:0000256" key="8">
    <source>
        <dbReference type="ARBA" id="ARBA00023049"/>
    </source>
</evidence>
<name>A0A6N7PZS9_9BACT</name>
<dbReference type="Pfam" id="PF01435">
    <property type="entry name" value="Peptidase_M48"/>
    <property type="match status" value="1"/>
</dbReference>
<keyword evidence="9" id="KW-0472">Membrane</keyword>
<comment type="caution">
    <text evidence="12">The sequence shown here is derived from an EMBL/GenBank/DDBJ whole genome shotgun (WGS) entry which is preliminary data.</text>
</comment>
<keyword evidence="7" id="KW-1133">Transmembrane helix</keyword>
<evidence type="ECO:0000256" key="2">
    <source>
        <dbReference type="ARBA" id="ARBA00022670"/>
    </source>
</evidence>
<dbReference type="InterPro" id="IPR050083">
    <property type="entry name" value="HtpX_protease"/>
</dbReference>
<protein>
    <submittedName>
        <fullName evidence="12">M48 family metalloprotease</fullName>
    </submittedName>
</protein>
<dbReference type="PANTHER" id="PTHR43221:SF3">
    <property type="entry name" value="SLL1280 PROTEIN"/>
    <property type="match status" value="1"/>
</dbReference>
<comment type="cofactor">
    <cofactor evidence="10">
        <name>Zn(2+)</name>
        <dbReference type="ChEBI" id="CHEBI:29105"/>
    </cofactor>
    <text evidence="10">Binds 1 zinc ion per subunit.</text>
</comment>
<dbReference type="InterPro" id="IPR001915">
    <property type="entry name" value="Peptidase_M48"/>
</dbReference>